<proteinExistence type="predicted"/>
<evidence type="ECO:0000313" key="3">
    <source>
        <dbReference type="EMBL" id="CAB4198840.1"/>
    </source>
</evidence>
<protein>
    <recommendedName>
        <fullName evidence="6">Portal protein</fullName>
    </recommendedName>
</protein>
<accession>A0A6J5RMY9</accession>
<gene>
    <name evidence="3" type="ORF">UFOVP1325_6</name>
    <name evidence="4" type="ORF">UFOVP1435_24</name>
    <name evidence="5" type="ORF">UFOVP1530_14</name>
</gene>
<evidence type="ECO:0000313" key="4">
    <source>
        <dbReference type="EMBL" id="CAB4212635.1"/>
    </source>
</evidence>
<evidence type="ECO:0000256" key="1">
    <source>
        <dbReference type="SAM" id="Coils"/>
    </source>
</evidence>
<name>A0A6J5RMY9_9CAUD</name>
<dbReference type="EMBL" id="LR798379">
    <property type="protein sequence ID" value="CAB5227928.1"/>
    <property type="molecule type" value="Genomic_DNA"/>
</dbReference>
<feature type="region of interest" description="Disordered" evidence="2">
    <location>
        <begin position="659"/>
        <end position="715"/>
    </location>
</feature>
<dbReference type="EMBL" id="LR797386">
    <property type="protein sequence ID" value="CAB4212635.1"/>
    <property type="molecule type" value="Genomic_DNA"/>
</dbReference>
<dbReference type="EMBL" id="LR797274">
    <property type="protein sequence ID" value="CAB4198840.1"/>
    <property type="molecule type" value="Genomic_DNA"/>
</dbReference>
<feature type="region of interest" description="Disordered" evidence="2">
    <location>
        <begin position="1"/>
        <end position="36"/>
    </location>
</feature>
<evidence type="ECO:0008006" key="6">
    <source>
        <dbReference type="Google" id="ProtNLM"/>
    </source>
</evidence>
<evidence type="ECO:0000313" key="5">
    <source>
        <dbReference type="EMBL" id="CAB5227928.1"/>
    </source>
</evidence>
<feature type="coiled-coil region" evidence="1">
    <location>
        <begin position="251"/>
        <end position="278"/>
    </location>
</feature>
<keyword evidence="1" id="KW-0175">Coiled coil</keyword>
<dbReference type="InterPro" id="IPR032427">
    <property type="entry name" value="P22_portal"/>
</dbReference>
<evidence type="ECO:0000256" key="2">
    <source>
        <dbReference type="SAM" id="MobiDB-lite"/>
    </source>
</evidence>
<feature type="compositionally biased region" description="Low complexity" evidence="2">
    <location>
        <begin position="681"/>
        <end position="698"/>
    </location>
</feature>
<organism evidence="3">
    <name type="scientific">uncultured Caudovirales phage</name>
    <dbReference type="NCBI Taxonomy" id="2100421"/>
    <lineage>
        <taxon>Viruses</taxon>
        <taxon>Duplodnaviria</taxon>
        <taxon>Heunggongvirae</taxon>
        <taxon>Uroviricota</taxon>
        <taxon>Caudoviricetes</taxon>
        <taxon>Peduoviridae</taxon>
        <taxon>Maltschvirus</taxon>
        <taxon>Maltschvirus maltsch</taxon>
    </lineage>
</organism>
<feature type="compositionally biased region" description="Basic and acidic residues" evidence="2">
    <location>
        <begin position="1"/>
        <end position="11"/>
    </location>
</feature>
<reference evidence="3" key="1">
    <citation type="submission" date="2020-05" db="EMBL/GenBank/DDBJ databases">
        <authorList>
            <person name="Chiriac C."/>
            <person name="Salcher M."/>
            <person name="Ghai R."/>
            <person name="Kavagutti S V."/>
        </authorList>
    </citation>
    <scope>NUCLEOTIDE SEQUENCE</scope>
</reference>
<sequence>MEPEDLNKEPDAPDTDSGTEGENKQRNAYKREPDANASAAMKALVKEWQGRVVRSKKHWELAFRHMAEDTDFYMGKQWPHGRSNDDRYVANLVQRHVQTRVAALYAKNPKVVAKRRKTLDFVLWQGDGSQLQSGQVLNQQAMQTTGMPDPHAMALFNDVSQGFEKQRNLDNVGKTLEIVFQHLLEKQQFKTQMKQMVRRACVNGVAYCKIGYNRLLGDRPENEAKVTDISEQIRMLERLELDQRDSKFDANSAKNAQLDLLKKELQERQQENEMIVEEGLVFDFPTSTSIIIDSRCRQLKGFIGAQWIAQEFILSTDEIKEVYGVDLGTTFTKQEQKYGYPETEKGDDCECARVWEIYSKKDKMKYVIADGYPDFLVEPGCPEVTVNGFWPIYPLVFNEVESERDIYPPSDVRLLRPIQLEYNLARQRLREHRNANRPLYVTPVGMLSEYDVKKLMDRQPNEVIQLNSLQPGQSVNQVIQPMQPIPVDPSLYDTSMFMEDMHRVVGSQEANLGGGTGNTATEVSVAESSRMSSLGSHVDDLDQFLTDITRAGSNILLKLMNPQEATKIAGPGAVWPTLSAQQIADELSLEIEAGSSGRPNKATDIANFERLAPLLIQIPGIDPTWLAKEAIRRMDDGLDLAEAVKAALPSIVQMNAQKQMAQGDPAADPNMQGAMGGTPGQVGAAPGAPVGAPSAQAPNVPQSKMYGVPGPQNGG</sequence>
<dbReference type="Pfam" id="PF16510">
    <property type="entry name" value="P22_portal"/>
    <property type="match status" value="1"/>
</dbReference>
<feature type="compositionally biased region" description="Basic and acidic residues" evidence="2">
    <location>
        <begin position="21"/>
        <end position="34"/>
    </location>
</feature>